<evidence type="ECO:0000256" key="1">
    <source>
        <dbReference type="ARBA" id="ARBA00007905"/>
    </source>
</evidence>
<dbReference type="InterPro" id="IPR020471">
    <property type="entry name" value="AKR"/>
</dbReference>
<evidence type="ECO:0000256" key="3">
    <source>
        <dbReference type="ARBA" id="ARBA00023002"/>
    </source>
</evidence>
<dbReference type="PIRSF" id="PIRSF000097">
    <property type="entry name" value="AKR"/>
    <property type="match status" value="1"/>
</dbReference>
<organism evidence="8 9">
    <name type="scientific">Aureibacillus halotolerans</name>
    <dbReference type="NCBI Taxonomy" id="1508390"/>
    <lineage>
        <taxon>Bacteria</taxon>
        <taxon>Bacillati</taxon>
        <taxon>Bacillota</taxon>
        <taxon>Bacilli</taxon>
        <taxon>Bacillales</taxon>
        <taxon>Bacillaceae</taxon>
        <taxon>Aureibacillus</taxon>
    </lineage>
</organism>
<dbReference type="OrthoDB" id="9804790at2"/>
<dbReference type="PROSITE" id="PS00062">
    <property type="entry name" value="ALDOKETO_REDUCTASE_2"/>
    <property type="match status" value="1"/>
</dbReference>
<comment type="similarity">
    <text evidence="1">Belongs to the aldo/keto reductase family.</text>
</comment>
<accession>A0A4R6TVG9</accession>
<evidence type="ECO:0000256" key="4">
    <source>
        <dbReference type="PIRSR" id="PIRSR000097-1"/>
    </source>
</evidence>
<proteinExistence type="inferred from homology"/>
<keyword evidence="9" id="KW-1185">Reference proteome</keyword>
<feature type="active site" description="Proton donor" evidence="4">
    <location>
        <position position="55"/>
    </location>
</feature>
<protein>
    <submittedName>
        <fullName evidence="8">Diketogulonate reductase-like aldo/keto reductase</fullName>
    </submittedName>
</protein>
<reference evidence="8 9" key="1">
    <citation type="submission" date="2019-03" db="EMBL/GenBank/DDBJ databases">
        <title>Genomic Encyclopedia of Type Strains, Phase IV (KMG-IV): sequencing the most valuable type-strain genomes for metagenomic binning, comparative biology and taxonomic classification.</title>
        <authorList>
            <person name="Goeker M."/>
        </authorList>
    </citation>
    <scope>NUCLEOTIDE SEQUENCE [LARGE SCALE GENOMIC DNA]</scope>
    <source>
        <strain evidence="8 9">DSM 28697</strain>
    </source>
</reference>
<gene>
    <name evidence="8" type="ORF">EV213_11475</name>
</gene>
<feature type="site" description="Lowers pKa of active site Tyr" evidence="6">
    <location>
        <position position="80"/>
    </location>
</feature>
<evidence type="ECO:0000313" key="9">
    <source>
        <dbReference type="Proteomes" id="UP000295632"/>
    </source>
</evidence>
<dbReference type="PANTHER" id="PTHR43827">
    <property type="entry name" value="2,5-DIKETO-D-GLUCONIC ACID REDUCTASE"/>
    <property type="match status" value="1"/>
</dbReference>
<dbReference type="EMBL" id="SNYJ01000014">
    <property type="protein sequence ID" value="TDQ37196.1"/>
    <property type="molecule type" value="Genomic_DNA"/>
</dbReference>
<keyword evidence="2" id="KW-0521">NADP</keyword>
<sequence length="277" mass="31739">MGLELNQNVATLHNGVNMPRVGFGVWKITDKEEMDKAITAALDAGYRSFDTAKAYSNEAMVGQALKESNVPREEVFLTTKLFNDDHGYESTLKAFDLSLQRLDTDYLDLYLIHWPGKDRYVETWKAFEQLYRDKRVRAIGVCNFHPHHLETLQKEADIVPMVNQVELHPLLSQEDVRAYCKQHDIQIESYSPLARGKLIDHATLADIGKKHGKTAAQVTLRWHYQHDLIAIPKSVTPERIRANADIFNFELSEDDMAAIDAINANDRQLKNPDEFLF</sequence>
<dbReference type="PROSITE" id="PS00798">
    <property type="entry name" value="ALDOKETO_REDUCTASE_1"/>
    <property type="match status" value="1"/>
</dbReference>
<dbReference type="PANTHER" id="PTHR43827:SF3">
    <property type="entry name" value="NADP-DEPENDENT OXIDOREDUCTASE DOMAIN-CONTAINING PROTEIN"/>
    <property type="match status" value="1"/>
</dbReference>
<dbReference type="AlphaFoldDB" id="A0A4R6TVG9"/>
<dbReference type="PROSITE" id="PS00063">
    <property type="entry name" value="ALDOKETO_REDUCTASE_3"/>
    <property type="match status" value="1"/>
</dbReference>
<dbReference type="FunFam" id="3.20.20.100:FF:000015">
    <property type="entry name" value="Oxidoreductase, aldo/keto reductase family"/>
    <property type="match status" value="1"/>
</dbReference>
<dbReference type="RefSeq" id="WP_133581392.1">
    <property type="nucleotide sequence ID" value="NZ_SNYJ01000014.1"/>
</dbReference>
<keyword evidence="3" id="KW-0560">Oxidoreductase</keyword>
<dbReference type="InterPro" id="IPR036812">
    <property type="entry name" value="NAD(P)_OxRdtase_dom_sf"/>
</dbReference>
<dbReference type="InterPro" id="IPR018170">
    <property type="entry name" value="Aldo/ket_reductase_CS"/>
</dbReference>
<dbReference type="Pfam" id="PF00248">
    <property type="entry name" value="Aldo_ket_red"/>
    <property type="match status" value="1"/>
</dbReference>
<evidence type="ECO:0000256" key="6">
    <source>
        <dbReference type="PIRSR" id="PIRSR000097-3"/>
    </source>
</evidence>
<dbReference type="InterPro" id="IPR023210">
    <property type="entry name" value="NADP_OxRdtase_dom"/>
</dbReference>
<dbReference type="Gene3D" id="3.20.20.100">
    <property type="entry name" value="NADP-dependent oxidoreductase domain"/>
    <property type="match status" value="1"/>
</dbReference>
<dbReference type="Proteomes" id="UP000295632">
    <property type="component" value="Unassembled WGS sequence"/>
</dbReference>
<dbReference type="SUPFAM" id="SSF51430">
    <property type="entry name" value="NAD(P)-linked oxidoreductase"/>
    <property type="match status" value="1"/>
</dbReference>
<comment type="caution">
    <text evidence="8">The sequence shown here is derived from an EMBL/GenBank/DDBJ whole genome shotgun (WGS) entry which is preliminary data.</text>
</comment>
<evidence type="ECO:0000256" key="2">
    <source>
        <dbReference type="ARBA" id="ARBA00022857"/>
    </source>
</evidence>
<feature type="binding site" evidence="5">
    <location>
        <position position="113"/>
    </location>
    <ligand>
        <name>substrate</name>
    </ligand>
</feature>
<evidence type="ECO:0000256" key="5">
    <source>
        <dbReference type="PIRSR" id="PIRSR000097-2"/>
    </source>
</evidence>
<evidence type="ECO:0000313" key="8">
    <source>
        <dbReference type="EMBL" id="TDQ37196.1"/>
    </source>
</evidence>
<dbReference type="PRINTS" id="PR00069">
    <property type="entry name" value="ALDKETRDTASE"/>
</dbReference>
<feature type="domain" description="NADP-dependent oxidoreductase" evidence="7">
    <location>
        <begin position="21"/>
        <end position="263"/>
    </location>
</feature>
<name>A0A4R6TVG9_9BACI</name>
<dbReference type="GO" id="GO:0016616">
    <property type="term" value="F:oxidoreductase activity, acting on the CH-OH group of donors, NAD or NADP as acceptor"/>
    <property type="evidence" value="ECO:0007669"/>
    <property type="project" value="UniProtKB-ARBA"/>
</dbReference>
<evidence type="ECO:0000259" key="7">
    <source>
        <dbReference type="Pfam" id="PF00248"/>
    </source>
</evidence>